<evidence type="ECO:0000256" key="1">
    <source>
        <dbReference type="SAM" id="MobiDB-lite"/>
    </source>
</evidence>
<organism evidence="3 4">
    <name type="scientific">Chironomus riparius</name>
    <dbReference type="NCBI Taxonomy" id="315576"/>
    <lineage>
        <taxon>Eukaryota</taxon>
        <taxon>Metazoa</taxon>
        <taxon>Ecdysozoa</taxon>
        <taxon>Arthropoda</taxon>
        <taxon>Hexapoda</taxon>
        <taxon>Insecta</taxon>
        <taxon>Pterygota</taxon>
        <taxon>Neoptera</taxon>
        <taxon>Endopterygota</taxon>
        <taxon>Diptera</taxon>
        <taxon>Nematocera</taxon>
        <taxon>Chironomoidea</taxon>
        <taxon>Chironomidae</taxon>
        <taxon>Chironominae</taxon>
        <taxon>Chironomus</taxon>
    </lineage>
</organism>
<accession>A0A9N9RST7</accession>
<dbReference type="CDD" id="cd14686">
    <property type="entry name" value="bZIP"/>
    <property type="match status" value="1"/>
</dbReference>
<gene>
    <name evidence="3" type="ORF">CHIRRI_LOCUS5536</name>
</gene>
<reference evidence="3" key="1">
    <citation type="submission" date="2022-01" db="EMBL/GenBank/DDBJ databases">
        <authorList>
            <person name="King R."/>
        </authorList>
    </citation>
    <scope>NUCLEOTIDE SEQUENCE</scope>
</reference>
<feature type="compositionally biased region" description="Basic and acidic residues" evidence="1">
    <location>
        <begin position="207"/>
        <end position="224"/>
    </location>
</feature>
<evidence type="ECO:0000313" key="3">
    <source>
        <dbReference type="EMBL" id="CAG9802630.1"/>
    </source>
</evidence>
<dbReference type="PROSITE" id="PS00036">
    <property type="entry name" value="BZIP_BASIC"/>
    <property type="match status" value="1"/>
</dbReference>
<name>A0A9N9RST7_9DIPT</name>
<keyword evidence="4" id="KW-1185">Reference proteome</keyword>
<protein>
    <recommendedName>
        <fullName evidence="2">BZIP domain-containing protein</fullName>
    </recommendedName>
</protein>
<evidence type="ECO:0000313" key="4">
    <source>
        <dbReference type="Proteomes" id="UP001153620"/>
    </source>
</evidence>
<dbReference type="AlphaFoldDB" id="A0A9N9RST7"/>
<dbReference type="Proteomes" id="UP001153620">
    <property type="component" value="Chromosome 2"/>
</dbReference>
<sequence>MSVNTNSLNALPSLDVKSIQEYIKTFNEEDIILNSQELINNNTICNNPTNNALTSFLSTFVSNDLNEELISYPKSIVSGFNPFVNPLDVEDIYVFQPNEQISDIDDFGYILNTENVSYYDLDSSQSDILSFDGTDLINLDDLCRTPITIINEPKEIVQIIKTIKKEQKSRRGRGRPKTEITKLDEKVADAEKTNDKHVIRIKKNNKASKEYRDRKADKKKQLDTDLSNHTDKYLKLKKTHTKLSLRIEQLEKLLKMHSF</sequence>
<feature type="domain" description="BZIP" evidence="2">
    <location>
        <begin position="200"/>
        <end position="214"/>
    </location>
</feature>
<evidence type="ECO:0000259" key="2">
    <source>
        <dbReference type="PROSITE" id="PS00036"/>
    </source>
</evidence>
<dbReference type="GO" id="GO:0003700">
    <property type="term" value="F:DNA-binding transcription factor activity"/>
    <property type="evidence" value="ECO:0007669"/>
    <property type="project" value="InterPro"/>
</dbReference>
<dbReference type="InterPro" id="IPR004827">
    <property type="entry name" value="bZIP"/>
</dbReference>
<reference evidence="3" key="2">
    <citation type="submission" date="2022-10" db="EMBL/GenBank/DDBJ databases">
        <authorList>
            <consortium name="ENA_rothamsted_submissions"/>
            <consortium name="culmorum"/>
            <person name="King R."/>
        </authorList>
    </citation>
    <scope>NUCLEOTIDE SEQUENCE</scope>
</reference>
<dbReference type="EMBL" id="OU895878">
    <property type="protein sequence ID" value="CAG9802630.1"/>
    <property type="molecule type" value="Genomic_DNA"/>
</dbReference>
<feature type="region of interest" description="Disordered" evidence="1">
    <location>
        <begin position="205"/>
        <end position="224"/>
    </location>
</feature>
<proteinExistence type="predicted"/>